<organism evidence="4 5">
    <name type="scientific">Marasmius tenuissimus</name>
    <dbReference type="NCBI Taxonomy" id="585030"/>
    <lineage>
        <taxon>Eukaryota</taxon>
        <taxon>Fungi</taxon>
        <taxon>Dikarya</taxon>
        <taxon>Basidiomycota</taxon>
        <taxon>Agaricomycotina</taxon>
        <taxon>Agaricomycetes</taxon>
        <taxon>Agaricomycetidae</taxon>
        <taxon>Agaricales</taxon>
        <taxon>Marasmiineae</taxon>
        <taxon>Marasmiaceae</taxon>
        <taxon>Marasmius</taxon>
    </lineage>
</organism>
<feature type="compositionally biased region" description="Low complexity" evidence="2">
    <location>
        <begin position="541"/>
        <end position="552"/>
    </location>
</feature>
<evidence type="ECO:0000256" key="2">
    <source>
        <dbReference type="SAM" id="MobiDB-lite"/>
    </source>
</evidence>
<dbReference type="InterPro" id="IPR007527">
    <property type="entry name" value="Znf_SWIM"/>
</dbReference>
<keyword evidence="5" id="KW-1185">Reference proteome</keyword>
<name>A0ABR2ZBK7_9AGAR</name>
<evidence type="ECO:0000259" key="3">
    <source>
        <dbReference type="PROSITE" id="PS50966"/>
    </source>
</evidence>
<feature type="region of interest" description="Disordered" evidence="2">
    <location>
        <begin position="56"/>
        <end position="94"/>
    </location>
</feature>
<feature type="region of interest" description="Disordered" evidence="2">
    <location>
        <begin position="537"/>
        <end position="568"/>
    </location>
</feature>
<dbReference type="PANTHER" id="PTHR34305:SF1">
    <property type="entry name" value="SWIM-TYPE DOMAIN-CONTAINING PROTEIN"/>
    <property type="match status" value="1"/>
</dbReference>
<evidence type="ECO:0000313" key="5">
    <source>
        <dbReference type="Proteomes" id="UP001437256"/>
    </source>
</evidence>
<dbReference type="PANTHER" id="PTHR34305">
    <property type="entry name" value="EXPRESSED PROTEIN"/>
    <property type="match status" value="1"/>
</dbReference>
<keyword evidence="1" id="KW-0479">Metal-binding</keyword>
<protein>
    <recommendedName>
        <fullName evidence="3">SWIM-type domain-containing protein</fullName>
    </recommendedName>
</protein>
<keyword evidence="1" id="KW-0862">Zinc</keyword>
<comment type="caution">
    <text evidence="4">The sequence shown here is derived from an EMBL/GenBank/DDBJ whole genome shotgun (WGS) entry which is preliminary data.</text>
</comment>
<dbReference type="EMBL" id="JBBXMP010000330">
    <property type="protein sequence ID" value="KAL0058334.1"/>
    <property type="molecule type" value="Genomic_DNA"/>
</dbReference>
<evidence type="ECO:0000313" key="4">
    <source>
        <dbReference type="EMBL" id="KAL0058334.1"/>
    </source>
</evidence>
<feature type="domain" description="SWIM-type" evidence="3">
    <location>
        <begin position="174"/>
        <end position="211"/>
    </location>
</feature>
<dbReference type="InterPro" id="IPR040648">
    <property type="entry name" value="HMGXB3_CxC4"/>
</dbReference>
<dbReference type="Pfam" id="PF18717">
    <property type="entry name" value="CxC4"/>
    <property type="match status" value="1"/>
</dbReference>
<accession>A0ABR2ZBK7</accession>
<reference evidence="4 5" key="1">
    <citation type="submission" date="2024-05" db="EMBL/GenBank/DDBJ databases">
        <title>A draft genome resource for the thread blight pathogen Marasmius tenuissimus strain MS-2.</title>
        <authorList>
            <person name="Yulfo-Soto G.E."/>
            <person name="Baruah I.K."/>
            <person name="Amoako-Attah I."/>
            <person name="Bukari Y."/>
            <person name="Meinhardt L.W."/>
            <person name="Bailey B.A."/>
            <person name="Cohen S.P."/>
        </authorList>
    </citation>
    <scope>NUCLEOTIDE SEQUENCE [LARGE SCALE GENOMIC DNA]</scope>
    <source>
        <strain evidence="4 5">MS-2</strain>
    </source>
</reference>
<dbReference type="PROSITE" id="PS50966">
    <property type="entry name" value="ZF_SWIM"/>
    <property type="match status" value="1"/>
</dbReference>
<keyword evidence="1" id="KW-0863">Zinc-finger</keyword>
<gene>
    <name evidence="4" type="ORF">AAF712_015002</name>
</gene>
<dbReference type="Proteomes" id="UP001437256">
    <property type="component" value="Unassembled WGS sequence"/>
</dbReference>
<sequence length="933" mass="106910">MSNDLWDNVLRNIDEYNPARDRSVWDCMEEDQDSTYGNNTGQGVWDRWSQSAENDDLSWVRESPSKKRKARTNRERNQDAARSQKSKRQQLEDTNSTLVLSNAIDFPDYVLPSTTMDEMESCHLDDQAGCSADELETYISYFTTENAGFIPIGTYLYAVQGWNKRKSEPNNKWYHFEGRRLGDDIQLTCKCPDGANSGQCVHIATYLEFRDEEFRELEEKMFRDGQVVWFWRELESTDEHGGRIWLNRFSVAIGQQEKIRVNGRTMVSFFGSDTGVGLWNCIECSGINSCPHQKAARQFLRQVMGIDGPEGGEIDESETLESDENIVIFDDTSRPCHQEQVSISHRAIRPPLWAELPWDLIHYARPPPGYNPPQRLSLNEISRTLCGSMVTTIDCEKIINTCTVYTMTGALTREIELVQCPTCPSRKRCFAGPDPRELGLFNYDNTSIFTHELLDEYTSRFTSCETPFVAFVETIARLYDGRGSVFVKEDLFRSVWFAYVSIQDYSQDMRCKKCGEEPECLIWDGVSLGFGRKHIQDSLRPPTHTDSSSPPHNRTYPQKPQAIPQDSKHPIRSLIRRWVAGTRKTRKDEHSDGSGDEMDRGRAVVQDFDVIRQRLMVVSREVGVLFERTLSLHTNIDAALQRCYGNFFSQVAAEESVLQMLHPKSLPILERFLSAPSWQMASKLADIPVLYNVLEAEFRRNGQYPKDLLDACQWLYSRAKVVLDGLYRSDIEGLDTNKSYEAPFNDDWKLTGCCYSLPQIRPRPKYPKLKGDGGTDNSTTAERGGKCAKYYSTYSKQRLTGGIMAVWCTHSVCYGFHCIAKAEGRNDVFSAMYTRWPKAPDRVVYDFACALGPYCMTREPKFFSETQFLIDKFHAPGHTKYNVNSSAAECGNSGISRIRKSVSYMRQNRAILYTKTFLSVWNRGQIRRGMEKK</sequence>
<proteinExistence type="predicted"/>
<evidence type="ECO:0000256" key="1">
    <source>
        <dbReference type="PROSITE-ProRule" id="PRU00325"/>
    </source>
</evidence>